<feature type="domain" description="Guanylate cyclase" evidence="3">
    <location>
        <begin position="166"/>
        <end position="291"/>
    </location>
</feature>
<feature type="domain" description="Response regulatory" evidence="2">
    <location>
        <begin position="5"/>
        <end position="120"/>
    </location>
</feature>
<dbReference type="GO" id="GO:0004016">
    <property type="term" value="F:adenylate cyclase activity"/>
    <property type="evidence" value="ECO:0007669"/>
    <property type="project" value="UniProtKB-ARBA"/>
</dbReference>
<accession>A0AAE3KAB0</accession>
<dbReference type="InterPro" id="IPR029787">
    <property type="entry name" value="Nucleotide_cyclase"/>
</dbReference>
<keyword evidence="1" id="KW-0597">Phosphoprotein</keyword>
<dbReference type="Pfam" id="PF00211">
    <property type="entry name" value="Guanylate_cyc"/>
    <property type="match status" value="1"/>
</dbReference>
<dbReference type="AlphaFoldDB" id="A0AAE3KAB0"/>
<dbReference type="PANTHER" id="PTHR43081:SF1">
    <property type="entry name" value="ADENYLATE CYCLASE, TERMINAL-DIFFERENTIATION SPECIFIC"/>
    <property type="match status" value="1"/>
</dbReference>
<evidence type="ECO:0000256" key="1">
    <source>
        <dbReference type="PROSITE-ProRule" id="PRU00169"/>
    </source>
</evidence>
<evidence type="ECO:0000259" key="2">
    <source>
        <dbReference type="PROSITE" id="PS50110"/>
    </source>
</evidence>
<proteinExistence type="predicted"/>
<dbReference type="InterPro" id="IPR050697">
    <property type="entry name" value="Adenylyl/Guanylyl_Cyclase_3/4"/>
</dbReference>
<organism evidence="4 5">
    <name type="scientific">Natronocella acetinitrilica</name>
    <dbReference type="NCBI Taxonomy" id="414046"/>
    <lineage>
        <taxon>Bacteria</taxon>
        <taxon>Pseudomonadati</taxon>
        <taxon>Pseudomonadota</taxon>
        <taxon>Gammaproteobacteria</taxon>
        <taxon>Chromatiales</taxon>
        <taxon>Ectothiorhodospiraceae</taxon>
        <taxon>Natronocella</taxon>
    </lineage>
</organism>
<evidence type="ECO:0000313" key="5">
    <source>
        <dbReference type="Proteomes" id="UP001205843"/>
    </source>
</evidence>
<dbReference type="PROSITE" id="PS50125">
    <property type="entry name" value="GUANYLATE_CYCLASE_2"/>
    <property type="match status" value="1"/>
</dbReference>
<feature type="modified residue" description="4-aspartylphosphate" evidence="1">
    <location>
        <position position="57"/>
    </location>
</feature>
<dbReference type="Gene3D" id="3.40.50.2300">
    <property type="match status" value="1"/>
</dbReference>
<dbReference type="InterPro" id="IPR011006">
    <property type="entry name" value="CheY-like_superfamily"/>
</dbReference>
<dbReference type="PANTHER" id="PTHR43081">
    <property type="entry name" value="ADENYLATE CYCLASE, TERMINAL-DIFFERENTIATION SPECIFIC-RELATED"/>
    <property type="match status" value="1"/>
</dbReference>
<dbReference type="SUPFAM" id="SSF55073">
    <property type="entry name" value="Nucleotide cyclase"/>
    <property type="match status" value="1"/>
</dbReference>
<dbReference type="SMART" id="SM00044">
    <property type="entry name" value="CYCc"/>
    <property type="match status" value="1"/>
</dbReference>
<dbReference type="Proteomes" id="UP001205843">
    <property type="component" value="Unassembled WGS sequence"/>
</dbReference>
<dbReference type="RefSeq" id="WP_253473126.1">
    <property type="nucleotide sequence ID" value="NZ_JALJXV010000001.1"/>
</dbReference>
<dbReference type="CDD" id="cd07302">
    <property type="entry name" value="CHD"/>
    <property type="match status" value="1"/>
</dbReference>
<evidence type="ECO:0000259" key="3">
    <source>
        <dbReference type="PROSITE" id="PS50125"/>
    </source>
</evidence>
<dbReference type="GO" id="GO:0009190">
    <property type="term" value="P:cyclic nucleotide biosynthetic process"/>
    <property type="evidence" value="ECO:0007669"/>
    <property type="project" value="InterPro"/>
</dbReference>
<dbReference type="InterPro" id="IPR001789">
    <property type="entry name" value="Sig_transdc_resp-reg_receiver"/>
</dbReference>
<evidence type="ECO:0000313" key="4">
    <source>
        <dbReference type="EMBL" id="MCP1673191.1"/>
    </source>
</evidence>
<dbReference type="PROSITE" id="PS50110">
    <property type="entry name" value="RESPONSE_REGULATORY"/>
    <property type="match status" value="1"/>
</dbReference>
<keyword evidence="5" id="KW-1185">Reference proteome</keyword>
<reference evidence="4" key="1">
    <citation type="submission" date="2022-03" db="EMBL/GenBank/DDBJ databases">
        <title>Genomic Encyclopedia of Type Strains, Phase III (KMG-III): the genomes of soil and plant-associated and newly described type strains.</title>
        <authorList>
            <person name="Whitman W."/>
        </authorList>
    </citation>
    <scope>NUCLEOTIDE SEQUENCE</scope>
    <source>
        <strain evidence="4">ANL 6-2</strain>
    </source>
</reference>
<gene>
    <name evidence="4" type="ORF">J2T57_000283</name>
</gene>
<name>A0AAE3KAB0_9GAMM</name>
<dbReference type="EMBL" id="JALJXV010000001">
    <property type="protein sequence ID" value="MCP1673191.1"/>
    <property type="molecule type" value="Genomic_DNA"/>
</dbReference>
<dbReference type="GO" id="GO:0000160">
    <property type="term" value="P:phosphorelay signal transduction system"/>
    <property type="evidence" value="ECO:0007669"/>
    <property type="project" value="InterPro"/>
</dbReference>
<dbReference type="SUPFAM" id="SSF52172">
    <property type="entry name" value="CheY-like"/>
    <property type="match status" value="1"/>
</dbReference>
<sequence length="345" mass="37450">MVDRHILLVDDDPASVAEIRGDLEPAGLGIVPCGDLQAAQRLLRTQQVDGFIVAQRDEQAAIATCEALRGEPGYYMSPLLCVTASENRDLWKAAFRVGCDDVLRRPLEMVVLQARLFNLLEKAEYARELERVRANLARYVSPRLRQLLQRAQPDGGLPAPQEQEVCILFSDIRGFTALSRTIPADVLFATVSRHLGLQVEAVYAHGGYVDKFGGDGIMAVFDSAEMVGNACACALDIMQTNQELQATGADMAVPMGIGIHVGPVVAGNIGTGEHLDYTVIGNTVNLAARLCGYARPMDIVVSDAVRQRLDTHPELSCIDPRKAEIRGLSGAITLYRLAGREAEKV</sequence>
<comment type="caution">
    <text evidence="4">The sequence shown here is derived from an EMBL/GenBank/DDBJ whole genome shotgun (WGS) entry which is preliminary data.</text>
</comment>
<dbReference type="SMART" id="SM00448">
    <property type="entry name" value="REC"/>
    <property type="match status" value="1"/>
</dbReference>
<dbReference type="InterPro" id="IPR001054">
    <property type="entry name" value="A/G_cyclase"/>
</dbReference>
<protein>
    <submittedName>
        <fullName evidence="4">Class 3 adenylate cyclase</fullName>
    </submittedName>
</protein>
<dbReference type="Gene3D" id="3.30.70.1230">
    <property type="entry name" value="Nucleotide cyclase"/>
    <property type="match status" value="1"/>
</dbReference>